<gene>
    <name evidence="1" type="ORF">GLYMA_07G237100</name>
</gene>
<keyword evidence="3" id="KW-1185">Reference proteome</keyword>
<sequence>MTKLIFQRYITAFTDKSKHNLEYRFFLDYDQQHWVLAKVVHCALLCINATSNALLGPFSFLPTLMIEFNCLLVFNSRKMFHPFLDFPNFTW</sequence>
<evidence type="ECO:0000313" key="1">
    <source>
        <dbReference type="EMBL" id="KRH50689.1"/>
    </source>
</evidence>
<proteinExistence type="predicted"/>
<dbReference type="Gramene" id="KRH50689">
    <property type="protein sequence ID" value="KRH50689"/>
    <property type="gene ID" value="GLYMA_07G237100"/>
</dbReference>
<dbReference type="Proteomes" id="UP000008827">
    <property type="component" value="Chromosome 7"/>
</dbReference>
<accession>A0A0R0J7H4</accession>
<evidence type="ECO:0000313" key="2">
    <source>
        <dbReference type="EnsemblPlants" id="KRH50689"/>
    </source>
</evidence>
<dbReference type="InParanoid" id="A0A0R0J7H4"/>
<dbReference type="AlphaFoldDB" id="A0A0R0J7H4"/>
<protein>
    <submittedName>
        <fullName evidence="1 2">Uncharacterized protein</fullName>
    </submittedName>
</protein>
<name>A0A0R0J7H4_SOYBN</name>
<evidence type="ECO:0000313" key="3">
    <source>
        <dbReference type="Proteomes" id="UP000008827"/>
    </source>
</evidence>
<organism evidence="1">
    <name type="scientific">Glycine max</name>
    <name type="common">Soybean</name>
    <name type="synonym">Glycine hispida</name>
    <dbReference type="NCBI Taxonomy" id="3847"/>
    <lineage>
        <taxon>Eukaryota</taxon>
        <taxon>Viridiplantae</taxon>
        <taxon>Streptophyta</taxon>
        <taxon>Embryophyta</taxon>
        <taxon>Tracheophyta</taxon>
        <taxon>Spermatophyta</taxon>
        <taxon>Magnoliopsida</taxon>
        <taxon>eudicotyledons</taxon>
        <taxon>Gunneridae</taxon>
        <taxon>Pentapetalae</taxon>
        <taxon>rosids</taxon>
        <taxon>fabids</taxon>
        <taxon>Fabales</taxon>
        <taxon>Fabaceae</taxon>
        <taxon>Papilionoideae</taxon>
        <taxon>50 kb inversion clade</taxon>
        <taxon>NPAAA clade</taxon>
        <taxon>indigoferoid/millettioid clade</taxon>
        <taxon>Phaseoleae</taxon>
        <taxon>Glycine</taxon>
        <taxon>Glycine subgen. Soja</taxon>
    </lineage>
</organism>
<dbReference type="EnsemblPlants" id="KRH50689">
    <property type="protein sequence ID" value="KRH50689"/>
    <property type="gene ID" value="GLYMA_07G237100"/>
</dbReference>
<reference evidence="1" key="3">
    <citation type="submission" date="2018-07" db="EMBL/GenBank/DDBJ databases">
        <title>WGS assembly of Glycine max.</title>
        <authorList>
            <person name="Schmutz J."/>
            <person name="Cannon S."/>
            <person name="Schlueter J."/>
            <person name="Ma J."/>
            <person name="Mitros T."/>
            <person name="Nelson W."/>
            <person name="Hyten D."/>
            <person name="Song Q."/>
            <person name="Thelen J."/>
            <person name="Cheng J."/>
            <person name="Xu D."/>
            <person name="Hellsten U."/>
            <person name="May G."/>
            <person name="Yu Y."/>
            <person name="Sakurai T."/>
            <person name="Umezawa T."/>
            <person name="Bhattacharyya M."/>
            <person name="Sandhu D."/>
            <person name="Valliyodan B."/>
            <person name="Lindquist E."/>
            <person name="Peto M."/>
            <person name="Grant D."/>
            <person name="Shu S."/>
            <person name="Goodstein D."/>
            <person name="Barry K."/>
            <person name="Futrell-Griggs M."/>
            <person name="Abernathy B."/>
            <person name="Du J."/>
            <person name="Tian Z."/>
            <person name="Zhu L."/>
            <person name="Gill N."/>
            <person name="Joshi T."/>
            <person name="Libault M."/>
            <person name="Sethuraman A."/>
            <person name="Zhang X."/>
            <person name="Shinozaki K."/>
            <person name="Nguyen H."/>
            <person name="Wing R."/>
            <person name="Cregan P."/>
            <person name="Specht J."/>
            <person name="Grimwood J."/>
            <person name="Rokhsar D."/>
            <person name="Stacey G."/>
            <person name="Shoemaker R."/>
            <person name="Jackson S."/>
        </authorList>
    </citation>
    <scope>NUCLEOTIDE SEQUENCE</scope>
    <source>
        <tissue evidence="1">Callus</tissue>
    </source>
</reference>
<reference evidence="1 2" key="1">
    <citation type="journal article" date="2010" name="Nature">
        <title>Genome sequence of the palaeopolyploid soybean.</title>
        <authorList>
            <person name="Schmutz J."/>
            <person name="Cannon S.B."/>
            <person name="Schlueter J."/>
            <person name="Ma J."/>
            <person name="Mitros T."/>
            <person name="Nelson W."/>
            <person name="Hyten D.L."/>
            <person name="Song Q."/>
            <person name="Thelen J.J."/>
            <person name="Cheng J."/>
            <person name="Xu D."/>
            <person name="Hellsten U."/>
            <person name="May G.D."/>
            <person name="Yu Y."/>
            <person name="Sakurai T."/>
            <person name="Umezawa T."/>
            <person name="Bhattacharyya M.K."/>
            <person name="Sandhu D."/>
            <person name="Valliyodan B."/>
            <person name="Lindquist E."/>
            <person name="Peto M."/>
            <person name="Grant D."/>
            <person name="Shu S."/>
            <person name="Goodstein D."/>
            <person name="Barry K."/>
            <person name="Futrell-Griggs M."/>
            <person name="Abernathy B."/>
            <person name="Du J."/>
            <person name="Tian Z."/>
            <person name="Zhu L."/>
            <person name="Gill N."/>
            <person name="Joshi T."/>
            <person name="Libault M."/>
            <person name="Sethuraman A."/>
            <person name="Zhang X.-C."/>
            <person name="Shinozaki K."/>
            <person name="Nguyen H.T."/>
            <person name="Wing R.A."/>
            <person name="Cregan P."/>
            <person name="Specht J."/>
            <person name="Grimwood J."/>
            <person name="Rokhsar D."/>
            <person name="Stacey G."/>
            <person name="Shoemaker R.C."/>
            <person name="Jackson S.A."/>
        </authorList>
    </citation>
    <scope>NUCLEOTIDE SEQUENCE</scope>
    <source>
        <strain evidence="2">cv. Williams 82</strain>
        <tissue evidence="1">Callus</tissue>
    </source>
</reference>
<dbReference type="EMBL" id="CM000840">
    <property type="protein sequence ID" value="KRH50689.1"/>
    <property type="molecule type" value="Genomic_DNA"/>
</dbReference>
<reference evidence="2" key="2">
    <citation type="submission" date="2018-02" db="UniProtKB">
        <authorList>
            <consortium name="EnsemblPlants"/>
        </authorList>
    </citation>
    <scope>IDENTIFICATION</scope>
    <source>
        <strain evidence="2">Williams 82</strain>
    </source>
</reference>